<sequence length="569" mass="60942">MLMVGHQQWKKKHHQSSLLLSSSASSSSQRIKYAALPLFPWLVAKDAVVSTFEISGLNTTSLGWSSRRSPLEIAEVMRRVFEALDGVRELFDDDGNDGDDIGNDMAKRQQQQQTASEQRVGAMNRRDGSKVPTKSGASSYSVEKSRKVSKYHCVGDTYTAVREVANVRRQQNPSVANGDEGGLVTAVAHAVYRVWSSSSSNRRSHGTRHQQHQSHPYKSSTTATSTPSSSSTYLVDDALLLSYSLHSAAVATRVLREYMTAVDDAMFPSGEQELSTSRSVDKPNNAQTQKPSFSPASLMSPSSQRAAISVQCGVGIGPVRGIFCGGSKNVSLYGQAHSDATRNLRLPFVTRSRPQDEVETSVVADESGGHNAATDSAPGPSTLVSALNSSSGGNNAAPLSSSGRPGGEKSTSSAPSTTATIFLTTKVRRHTAVVGAQVRVSKQWLVCARATYFPTSHQLGKENAIPAQQQQPVISDNGNLMTPRTAAAAGHHRHYQHHDEGNNKSSISDPIFRALDALVRSEGNSVVVAGIHALLNATAPRRREGDRHVKHHHHHHAPQGGGSIASGSV</sequence>
<feature type="non-terminal residue" evidence="2">
    <location>
        <position position="569"/>
    </location>
</feature>
<name>A0A0S4KM16_BODSA</name>
<evidence type="ECO:0000313" key="3">
    <source>
        <dbReference type="Proteomes" id="UP000051952"/>
    </source>
</evidence>
<feature type="region of interest" description="Disordered" evidence="1">
    <location>
        <begin position="348"/>
        <end position="416"/>
    </location>
</feature>
<feature type="compositionally biased region" description="Basic residues" evidence="1">
    <location>
        <begin position="202"/>
        <end position="212"/>
    </location>
</feature>
<dbReference type="EMBL" id="CYKH01002166">
    <property type="protein sequence ID" value="CUI15463.1"/>
    <property type="molecule type" value="Genomic_DNA"/>
</dbReference>
<dbReference type="VEuPathDB" id="TriTrypDB:BSAL_43650"/>
<feature type="compositionally biased region" description="Low complexity" evidence="1">
    <location>
        <begin position="291"/>
        <end position="300"/>
    </location>
</feature>
<evidence type="ECO:0000313" key="2">
    <source>
        <dbReference type="EMBL" id="CUI15463.1"/>
    </source>
</evidence>
<feature type="compositionally biased region" description="Polar residues" evidence="1">
    <location>
        <begin position="272"/>
        <end position="290"/>
    </location>
</feature>
<proteinExistence type="predicted"/>
<dbReference type="AlphaFoldDB" id="A0A0S4KM16"/>
<dbReference type="Proteomes" id="UP000051952">
    <property type="component" value="Unassembled WGS sequence"/>
</dbReference>
<accession>A0A0S4KM16</accession>
<feature type="compositionally biased region" description="Acidic residues" evidence="1">
    <location>
        <begin position="93"/>
        <end position="102"/>
    </location>
</feature>
<evidence type="ECO:0000256" key="1">
    <source>
        <dbReference type="SAM" id="MobiDB-lite"/>
    </source>
</evidence>
<feature type="region of interest" description="Disordered" evidence="1">
    <location>
        <begin position="198"/>
        <end position="229"/>
    </location>
</feature>
<organism evidence="2 3">
    <name type="scientific">Bodo saltans</name>
    <name type="common">Flagellated protozoan</name>
    <dbReference type="NCBI Taxonomy" id="75058"/>
    <lineage>
        <taxon>Eukaryota</taxon>
        <taxon>Discoba</taxon>
        <taxon>Euglenozoa</taxon>
        <taxon>Kinetoplastea</taxon>
        <taxon>Metakinetoplastina</taxon>
        <taxon>Eubodonida</taxon>
        <taxon>Bodonidae</taxon>
        <taxon>Bodo</taxon>
    </lineage>
</organism>
<feature type="compositionally biased region" description="Gly residues" evidence="1">
    <location>
        <begin position="559"/>
        <end position="569"/>
    </location>
</feature>
<feature type="region of interest" description="Disordered" evidence="1">
    <location>
        <begin position="93"/>
        <end position="143"/>
    </location>
</feature>
<reference evidence="3" key="1">
    <citation type="submission" date="2015-09" db="EMBL/GenBank/DDBJ databases">
        <authorList>
            <consortium name="Pathogen Informatics"/>
        </authorList>
    </citation>
    <scope>NUCLEOTIDE SEQUENCE [LARGE SCALE GENOMIC DNA]</scope>
    <source>
        <strain evidence="3">Lake Konstanz</strain>
    </source>
</reference>
<keyword evidence="3" id="KW-1185">Reference proteome</keyword>
<feature type="compositionally biased region" description="Low complexity" evidence="1">
    <location>
        <begin position="219"/>
        <end position="229"/>
    </location>
</feature>
<feature type="region of interest" description="Disordered" evidence="1">
    <location>
        <begin position="270"/>
        <end position="300"/>
    </location>
</feature>
<feature type="compositionally biased region" description="Low complexity" evidence="1">
    <location>
        <begin position="383"/>
        <end position="403"/>
    </location>
</feature>
<feature type="compositionally biased region" description="Basic residues" evidence="1">
    <location>
        <begin position="548"/>
        <end position="557"/>
    </location>
</feature>
<gene>
    <name evidence="2" type="ORF">BSAL_43650</name>
</gene>
<protein>
    <submittedName>
        <fullName evidence="2">Uncharacterized protein</fullName>
    </submittedName>
</protein>
<feature type="region of interest" description="Disordered" evidence="1">
    <location>
        <begin position="541"/>
        <end position="569"/>
    </location>
</feature>